<proteinExistence type="predicted"/>
<gene>
    <name evidence="2" type="ORF">CORC01_06107</name>
</gene>
<evidence type="ECO:0000313" key="2">
    <source>
        <dbReference type="EMBL" id="OHE98656.1"/>
    </source>
</evidence>
<dbReference type="RefSeq" id="XP_022475805.1">
    <property type="nucleotide sequence ID" value="XM_022617749.1"/>
</dbReference>
<feature type="compositionally biased region" description="Polar residues" evidence="1">
    <location>
        <begin position="416"/>
        <end position="428"/>
    </location>
</feature>
<dbReference type="Proteomes" id="UP000176998">
    <property type="component" value="Unassembled WGS sequence"/>
</dbReference>
<organism evidence="2 3">
    <name type="scientific">Colletotrichum orchidophilum</name>
    <dbReference type="NCBI Taxonomy" id="1209926"/>
    <lineage>
        <taxon>Eukaryota</taxon>
        <taxon>Fungi</taxon>
        <taxon>Dikarya</taxon>
        <taxon>Ascomycota</taxon>
        <taxon>Pezizomycotina</taxon>
        <taxon>Sordariomycetes</taxon>
        <taxon>Hypocreomycetidae</taxon>
        <taxon>Glomerellales</taxon>
        <taxon>Glomerellaceae</taxon>
        <taxon>Colletotrichum</taxon>
    </lineage>
</organism>
<dbReference type="OrthoDB" id="5240423at2759"/>
<feature type="compositionally biased region" description="Polar residues" evidence="1">
    <location>
        <begin position="435"/>
        <end position="461"/>
    </location>
</feature>
<feature type="compositionally biased region" description="Polar residues" evidence="1">
    <location>
        <begin position="574"/>
        <end position="590"/>
    </location>
</feature>
<reference evidence="2 3" key="1">
    <citation type="submission" date="2016-09" db="EMBL/GenBank/DDBJ databases">
        <authorList>
            <person name="Capua I."/>
            <person name="De Benedictis P."/>
            <person name="Joannis T."/>
            <person name="Lombin L.H."/>
            <person name="Cattoli G."/>
        </authorList>
    </citation>
    <scope>NUCLEOTIDE SEQUENCE [LARGE SCALE GENOMIC DNA]</scope>
    <source>
        <strain evidence="2 3">IMI 309357</strain>
    </source>
</reference>
<dbReference type="EMBL" id="MJBS01000044">
    <property type="protein sequence ID" value="OHE98656.1"/>
    <property type="molecule type" value="Genomic_DNA"/>
</dbReference>
<feature type="region of interest" description="Disordered" evidence="1">
    <location>
        <begin position="416"/>
        <end position="492"/>
    </location>
</feature>
<feature type="region of interest" description="Disordered" evidence="1">
    <location>
        <begin position="574"/>
        <end position="597"/>
    </location>
</feature>
<keyword evidence="3" id="KW-1185">Reference proteome</keyword>
<sequence length="597" mass="65247">MDPLSALRATYFNVLFAIELDQVPQEVRNSLELVRTCHTDLQYLIEIRNELLPLLQRRPIVLERVNNIVEATHKGLAEVCEILEKSRPRLNNRKTPFRSRLSWTLLDSGQFKGQGPVISRHRESVLAELNFLRQIALLAPSSEGDMGDDTAAKKPTVLFDNVALLGDLMGKANISGSTSPIPANPNDINYPKRSQAHDLLASQALLPVSSGLATMPSAPPLSSISRGCPTLPTDFLFPALSTIDIPKQFLDQESDASDMLNCRGTRDAVIDSLDGDGISLLFGDYANMTPLLSSTPSLSSPSASPWLSHSEVPHRPVSLVSSLSSINGTCDLSNSENPLEHRSPSVISLENQARQHQSTGLDSQSIDGLSVPNMARHAISSRSTSSSTSTPSLMRQFRAWSSPSFSMLSQHKRNRFYQSSPLTPSPSKTMEVEETSSQIPYPSLSAQGTALNQLNPSSSGVSPYIPGDDEEGIRSRATTPAQHPWPHAQATTPNLQQSLRSQTYDAHFLQQKPLHPLSQATSQYSLRDSQVSQTKAFHTTPPLEPEQAQAFEMLGSIPNISQLSNQRQLISHASSTVKRENQNPTSTNSDLGVFELP</sequence>
<dbReference type="AlphaFoldDB" id="A0A1G4BBE4"/>
<protein>
    <submittedName>
        <fullName evidence="2">Uncharacterized protein</fullName>
    </submittedName>
</protein>
<dbReference type="GeneID" id="34559259"/>
<evidence type="ECO:0000313" key="3">
    <source>
        <dbReference type="Proteomes" id="UP000176998"/>
    </source>
</evidence>
<comment type="caution">
    <text evidence="2">The sequence shown here is derived from an EMBL/GenBank/DDBJ whole genome shotgun (WGS) entry which is preliminary data.</text>
</comment>
<accession>A0A1G4BBE4</accession>
<evidence type="ECO:0000256" key="1">
    <source>
        <dbReference type="SAM" id="MobiDB-lite"/>
    </source>
</evidence>
<name>A0A1G4BBE4_9PEZI</name>